<dbReference type="OrthoDB" id="3000694at2759"/>
<protein>
    <recommendedName>
        <fullName evidence="3">F-box domain-containing protein</fullName>
    </recommendedName>
</protein>
<evidence type="ECO:0000313" key="2">
    <source>
        <dbReference type="Proteomes" id="UP000307440"/>
    </source>
</evidence>
<dbReference type="Gene3D" id="3.80.10.10">
    <property type="entry name" value="Ribonuclease Inhibitor"/>
    <property type="match status" value="1"/>
</dbReference>
<evidence type="ECO:0000313" key="1">
    <source>
        <dbReference type="EMBL" id="TFK26882.1"/>
    </source>
</evidence>
<proteinExistence type="predicted"/>
<name>A0A5C3L2S8_COPMA</name>
<accession>A0A5C3L2S8</accession>
<reference evidence="1 2" key="1">
    <citation type="journal article" date="2019" name="Nat. Ecol. Evol.">
        <title>Megaphylogeny resolves global patterns of mushroom evolution.</title>
        <authorList>
            <person name="Varga T."/>
            <person name="Krizsan K."/>
            <person name="Foldi C."/>
            <person name="Dima B."/>
            <person name="Sanchez-Garcia M."/>
            <person name="Sanchez-Ramirez S."/>
            <person name="Szollosi G.J."/>
            <person name="Szarkandi J.G."/>
            <person name="Papp V."/>
            <person name="Albert L."/>
            <person name="Andreopoulos W."/>
            <person name="Angelini C."/>
            <person name="Antonin V."/>
            <person name="Barry K.W."/>
            <person name="Bougher N.L."/>
            <person name="Buchanan P."/>
            <person name="Buyck B."/>
            <person name="Bense V."/>
            <person name="Catcheside P."/>
            <person name="Chovatia M."/>
            <person name="Cooper J."/>
            <person name="Damon W."/>
            <person name="Desjardin D."/>
            <person name="Finy P."/>
            <person name="Geml J."/>
            <person name="Haridas S."/>
            <person name="Hughes K."/>
            <person name="Justo A."/>
            <person name="Karasinski D."/>
            <person name="Kautmanova I."/>
            <person name="Kiss B."/>
            <person name="Kocsube S."/>
            <person name="Kotiranta H."/>
            <person name="LaButti K.M."/>
            <person name="Lechner B.E."/>
            <person name="Liimatainen K."/>
            <person name="Lipzen A."/>
            <person name="Lukacs Z."/>
            <person name="Mihaltcheva S."/>
            <person name="Morgado L.N."/>
            <person name="Niskanen T."/>
            <person name="Noordeloos M.E."/>
            <person name="Ohm R.A."/>
            <person name="Ortiz-Santana B."/>
            <person name="Ovrebo C."/>
            <person name="Racz N."/>
            <person name="Riley R."/>
            <person name="Savchenko A."/>
            <person name="Shiryaev A."/>
            <person name="Soop K."/>
            <person name="Spirin V."/>
            <person name="Szebenyi C."/>
            <person name="Tomsovsky M."/>
            <person name="Tulloss R.E."/>
            <person name="Uehling J."/>
            <person name="Grigoriev I.V."/>
            <person name="Vagvolgyi C."/>
            <person name="Papp T."/>
            <person name="Martin F.M."/>
            <person name="Miettinen O."/>
            <person name="Hibbett D.S."/>
            <person name="Nagy L.G."/>
        </authorList>
    </citation>
    <scope>NUCLEOTIDE SEQUENCE [LARGE SCALE GENOMIC DNA]</scope>
    <source>
        <strain evidence="1 2">CBS 121175</strain>
    </source>
</reference>
<dbReference type="Proteomes" id="UP000307440">
    <property type="component" value="Unassembled WGS sequence"/>
</dbReference>
<keyword evidence="2" id="KW-1185">Reference proteome</keyword>
<evidence type="ECO:0008006" key="3">
    <source>
        <dbReference type="Google" id="ProtNLM"/>
    </source>
</evidence>
<dbReference type="InterPro" id="IPR032675">
    <property type="entry name" value="LRR_dom_sf"/>
</dbReference>
<dbReference type="EMBL" id="ML210170">
    <property type="protein sequence ID" value="TFK26882.1"/>
    <property type="molecule type" value="Genomic_DNA"/>
</dbReference>
<organism evidence="1 2">
    <name type="scientific">Coprinopsis marcescibilis</name>
    <name type="common">Agaric fungus</name>
    <name type="synonym">Psathyrella marcescibilis</name>
    <dbReference type="NCBI Taxonomy" id="230819"/>
    <lineage>
        <taxon>Eukaryota</taxon>
        <taxon>Fungi</taxon>
        <taxon>Dikarya</taxon>
        <taxon>Basidiomycota</taxon>
        <taxon>Agaricomycotina</taxon>
        <taxon>Agaricomycetes</taxon>
        <taxon>Agaricomycetidae</taxon>
        <taxon>Agaricales</taxon>
        <taxon>Agaricineae</taxon>
        <taxon>Psathyrellaceae</taxon>
        <taxon>Coprinopsis</taxon>
    </lineage>
</organism>
<dbReference type="AlphaFoldDB" id="A0A5C3L2S8"/>
<gene>
    <name evidence="1" type="ORF">FA15DRAFT_667001</name>
</gene>
<dbReference type="SUPFAM" id="SSF52058">
    <property type="entry name" value="L domain-like"/>
    <property type="match status" value="1"/>
</dbReference>
<sequence length="528" mass="59916">MDDFLRPTVPSIDQDLTPYLFNNDHVPDVLERLALQRLREADDTMRAIDGETGGLPGTSPEVTELGRQVIKVKNGYHRILAPVRKLPFELIAEILKASFRTGDMDGPERLALMKLRAICRMWRQVILMTPWFWRALVLDFGPNFDRPLPTSATTISDWFQRAGKDAPLKLIVDHSTSAMSMRTLLFHDLALLVAENRRWITLKLPLKPFDSRYIQTLQKVVSNPSLPWQYLTTLRIPIFLGGLAQRWPFDDPKAPSFETCLPRLQTLELDLRVASIFQTIPTPQLFHPTTTKLVLSLTCDLGGFLAEVLKQLPELTSLDLIINPDKLTKPLLVPHGLEIHLKRLRHLRLWGTQATFDAAHVLRLPALQLLSISSPTPPKKDFWQELSSVWNVMLLAHLSQSLQAIDISALLLERNSLTDLLWSTLSDMKIIRIDSFTSTLTSRLYDQHPILQVGLPSNITTVYTKRLTQADIDSFKKIKHLRARSGPMTVIYESVSDEARDFLAGTGGNSSGLVMRPGRWDFEEVVFC</sequence>